<name>A0A4R3MSH1_9BACI</name>
<dbReference type="PROSITE" id="PS50987">
    <property type="entry name" value="HTH_ARSR_2"/>
    <property type="match status" value="1"/>
</dbReference>
<dbReference type="SUPFAM" id="SSF46785">
    <property type="entry name" value="Winged helix' DNA-binding domain"/>
    <property type="match status" value="1"/>
</dbReference>
<dbReference type="Pfam" id="PF00581">
    <property type="entry name" value="Rhodanese"/>
    <property type="match status" value="1"/>
</dbReference>
<dbReference type="InterPro" id="IPR036873">
    <property type="entry name" value="Rhodanese-like_dom_sf"/>
</dbReference>
<dbReference type="SUPFAM" id="SSF52821">
    <property type="entry name" value="Rhodanese/Cell cycle control phosphatase"/>
    <property type="match status" value="1"/>
</dbReference>
<protein>
    <submittedName>
        <fullName evidence="4">ArsR family transcriptional regulator</fullName>
    </submittedName>
</protein>
<dbReference type="RefSeq" id="WP_132372456.1">
    <property type="nucleotide sequence ID" value="NZ_SMAN01000018.1"/>
</dbReference>
<dbReference type="InterPro" id="IPR001845">
    <property type="entry name" value="HTH_ArsR_DNA-bd_dom"/>
</dbReference>
<reference evidence="4 5" key="1">
    <citation type="submission" date="2019-03" db="EMBL/GenBank/DDBJ databases">
        <title>Genomic Encyclopedia of Type Strains, Phase IV (KMG-IV): sequencing the most valuable type-strain genomes for metagenomic binning, comparative biology and taxonomic classification.</title>
        <authorList>
            <person name="Goeker M."/>
        </authorList>
    </citation>
    <scope>NUCLEOTIDE SEQUENCE [LARGE SCALE GENOMIC DNA]</scope>
    <source>
        <strain evidence="4 5">DSM 25894</strain>
    </source>
</reference>
<evidence type="ECO:0000259" key="3">
    <source>
        <dbReference type="PROSITE" id="PS50987"/>
    </source>
</evidence>
<dbReference type="CDD" id="cd00158">
    <property type="entry name" value="RHOD"/>
    <property type="match status" value="1"/>
</dbReference>
<keyword evidence="1" id="KW-0238">DNA-binding</keyword>
<dbReference type="NCBIfam" id="NF033788">
    <property type="entry name" value="HTH_metalloreg"/>
    <property type="match status" value="1"/>
</dbReference>
<accession>A0A4R3MSH1</accession>
<gene>
    <name evidence="4" type="ORF">EDD68_11834</name>
</gene>
<feature type="domain" description="Rhodanese" evidence="2">
    <location>
        <begin position="130"/>
        <end position="215"/>
    </location>
</feature>
<comment type="caution">
    <text evidence="4">The sequence shown here is derived from an EMBL/GenBank/DDBJ whole genome shotgun (WGS) entry which is preliminary data.</text>
</comment>
<dbReference type="SMART" id="SM00450">
    <property type="entry name" value="RHOD"/>
    <property type="match status" value="1"/>
</dbReference>
<organism evidence="4 5">
    <name type="scientific">Melghiribacillus thermohalophilus</name>
    <dbReference type="NCBI Taxonomy" id="1324956"/>
    <lineage>
        <taxon>Bacteria</taxon>
        <taxon>Bacillati</taxon>
        <taxon>Bacillota</taxon>
        <taxon>Bacilli</taxon>
        <taxon>Bacillales</taxon>
        <taxon>Bacillaceae</taxon>
        <taxon>Melghiribacillus</taxon>
    </lineage>
</organism>
<evidence type="ECO:0000313" key="4">
    <source>
        <dbReference type="EMBL" id="TCT19350.1"/>
    </source>
</evidence>
<evidence type="ECO:0000313" key="5">
    <source>
        <dbReference type="Proteomes" id="UP000294650"/>
    </source>
</evidence>
<dbReference type="InterPro" id="IPR050229">
    <property type="entry name" value="GlpE_sulfurtransferase"/>
</dbReference>
<dbReference type="PRINTS" id="PR00778">
    <property type="entry name" value="HTHARSR"/>
</dbReference>
<dbReference type="GO" id="GO:0003700">
    <property type="term" value="F:DNA-binding transcription factor activity"/>
    <property type="evidence" value="ECO:0007669"/>
    <property type="project" value="InterPro"/>
</dbReference>
<dbReference type="Gene3D" id="3.40.250.10">
    <property type="entry name" value="Rhodanese-like domain"/>
    <property type="match status" value="1"/>
</dbReference>
<keyword evidence="5" id="KW-1185">Reference proteome</keyword>
<dbReference type="SMART" id="SM00418">
    <property type="entry name" value="HTH_ARSR"/>
    <property type="match status" value="1"/>
</dbReference>
<feature type="domain" description="HTH arsR-type" evidence="3">
    <location>
        <begin position="6"/>
        <end position="100"/>
    </location>
</feature>
<dbReference type="PANTHER" id="PTHR43031:SF16">
    <property type="entry name" value="OXIDOREDUCTASE"/>
    <property type="match status" value="1"/>
</dbReference>
<dbReference type="EMBL" id="SMAN01000018">
    <property type="protein sequence ID" value="TCT19350.1"/>
    <property type="molecule type" value="Genomic_DNA"/>
</dbReference>
<evidence type="ECO:0000259" key="2">
    <source>
        <dbReference type="PROSITE" id="PS50206"/>
    </source>
</evidence>
<dbReference type="InterPro" id="IPR036390">
    <property type="entry name" value="WH_DNA-bd_sf"/>
</dbReference>
<dbReference type="CDD" id="cd00090">
    <property type="entry name" value="HTH_ARSR"/>
    <property type="match status" value="1"/>
</dbReference>
<evidence type="ECO:0000256" key="1">
    <source>
        <dbReference type="ARBA" id="ARBA00023125"/>
    </source>
</evidence>
<proteinExistence type="predicted"/>
<dbReference type="AlphaFoldDB" id="A0A4R3MSH1"/>
<dbReference type="PROSITE" id="PS50206">
    <property type="entry name" value="RHODANESE_3"/>
    <property type="match status" value="1"/>
</dbReference>
<dbReference type="Gene3D" id="1.10.10.10">
    <property type="entry name" value="Winged helix-like DNA-binding domain superfamily/Winged helix DNA-binding domain"/>
    <property type="match status" value="1"/>
</dbReference>
<dbReference type="InterPro" id="IPR036388">
    <property type="entry name" value="WH-like_DNA-bd_sf"/>
</dbReference>
<dbReference type="GO" id="GO:0003677">
    <property type="term" value="F:DNA binding"/>
    <property type="evidence" value="ECO:0007669"/>
    <property type="project" value="UniProtKB-KW"/>
</dbReference>
<dbReference type="Pfam" id="PF01022">
    <property type="entry name" value="HTH_5"/>
    <property type="match status" value="1"/>
</dbReference>
<dbReference type="InterPro" id="IPR001763">
    <property type="entry name" value="Rhodanese-like_dom"/>
</dbReference>
<dbReference type="OrthoDB" id="9800872at2"/>
<dbReference type="PANTHER" id="PTHR43031">
    <property type="entry name" value="FAD-DEPENDENT OXIDOREDUCTASE"/>
    <property type="match status" value="1"/>
</dbReference>
<sequence length="219" mass="25497">MKSREFKDNVYHHFSRIGKVLSSPKRIELLDLLSQSPKTVERLAKETEMSVANTSKHLQALLEARLVRFRKEKNYVIYQLASQEVVDLLFAIRGLAEHQLPEVNMLREAFIERPDHLESIELPELLNRVDQDDYVLLDVRPKEEYEAGHIEGSVSIPIDELHDLLSKIPKDKQIIAYCRGPYCVYATEAVELLKSEGYNAYRLDAGVHEWKMHQKDEFH</sequence>
<dbReference type="InterPro" id="IPR011991">
    <property type="entry name" value="ArsR-like_HTH"/>
</dbReference>
<dbReference type="Proteomes" id="UP000294650">
    <property type="component" value="Unassembled WGS sequence"/>
</dbReference>